<dbReference type="OrthoDB" id="107900at2"/>
<proteinExistence type="predicted"/>
<name>A0A1H8IJR6_9BACI</name>
<evidence type="ECO:0000313" key="3">
    <source>
        <dbReference type="EMBL" id="SEN68436.1"/>
    </source>
</evidence>
<feature type="domain" description="Tyr recombinase" evidence="2">
    <location>
        <begin position="1"/>
        <end position="185"/>
    </location>
</feature>
<dbReference type="InterPro" id="IPR011010">
    <property type="entry name" value="DNA_brk_join_enz"/>
</dbReference>
<gene>
    <name evidence="3" type="ORF">SAMN05192533_11765</name>
</gene>
<dbReference type="PROSITE" id="PS51898">
    <property type="entry name" value="TYR_RECOMBINASE"/>
    <property type="match status" value="1"/>
</dbReference>
<dbReference type="PANTHER" id="PTHR30349:SF81">
    <property type="entry name" value="TYROSINE RECOMBINASE XERC"/>
    <property type="match status" value="1"/>
</dbReference>
<keyword evidence="4" id="KW-1185">Reference proteome</keyword>
<sequence length="219" mass="25163">MTRDAIKVILEQPPKTKIGIRDRFFMIFLYGTGARVSEALNVRLKDIEIATKDPFVRILGKGNKPRCVPLLDITVENLDYYLSVYHPNGLPEDYLFYTVIKGTKDCMSVANAERFIKKYGEAARKTCSQVPENVYPHLFRHSFGAHLYRMGFPLPVIAKLLDHESLETTEIYAQTDTEMINAAFREVEESLQSQNPLELKEKKWKLADEETLAKLYGLK</sequence>
<evidence type="ECO:0000259" key="2">
    <source>
        <dbReference type="PROSITE" id="PS51898"/>
    </source>
</evidence>
<dbReference type="SUPFAM" id="SSF56349">
    <property type="entry name" value="DNA breaking-rejoining enzymes"/>
    <property type="match status" value="1"/>
</dbReference>
<evidence type="ECO:0000313" key="4">
    <source>
        <dbReference type="Proteomes" id="UP000198553"/>
    </source>
</evidence>
<organism evidence="3 4">
    <name type="scientific">Mesobacillus persicus</name>
    <dbReference type="NCBI Taxonomy" id="930146"/>
    <lineage>
        <taxon>Bacteria</taxon>
        <taxon>Bacillati</taxon>
        <taxon>Bacillota</taxon>
        <taxon>Bacilli</taxon>
        <taxon>Bacillales</taxon>
        <taxon>Bacillaceae</taxon>
        <taxon>Mesobacillus</taxon>
    </lineage>
</organism>
<evidence type="ECO:0000256" key="1">
    <source>
        <dbReference type="ARBA" id="ARBA00023172"/>
    </source>
</evidence>
<dbReference type="STRING" id="930146.SAMN05192533_11765"/>
<dbReference type="GO" id="GO:0006310">
    <property type="term" value="P:DNA recombination"/>
    <property type="evidence" value="ECO:0007669"/>
    <property type="project" value="UniProtKB-KW"/>
</dbReference>
<dbReference type="Gene3D" id="1.10.443.10">
    <property type="entry name" value="Intergrase catalytic core"/>
    <property type="match status" value="1"/>
</dbReference>
<dbReference type="PANTHER" id="PTHR30349">
    <property type="entry name" value="PHAGE INTEGRASE-RELATED"/>
    <property type="match status" value="1"/>
</dbReference>
<keyword evidence="1" id="KW-0233">DNA recombination</keyword>
<dbReference type="EMBL" id="FOBW01000017">
    <property type="protein sequence ID" value="SEN68436.1"/>
    <property type="molecule type" value="Genomic_DNA"/>
</dbReference>
<dbReference type="GO" id="GO:0015074">
    <property type="term" value="P:DNA integration"/>
    <property type="evidence" value="ECO:0007669"/>
    <property type="project" value="InterPro"/>
</dbReference>
<dbReference type="RefSeq" id="WP_090749422.1">
    <property type="nucleotide sequence ID" value="NZ_FOBW01000017.1"/>
</dbReference>
<reference evidence="4" key="1">
    <citation type="submission" date="2016-10" db="EMBL/GenBank/DDBJ databases">
        <authorList>
            <person name="Varghese N."/>
            <person name="Submissions S."/>
        </authorList>
    </citation>
    <scope>NUCLEOTIDE SEQUENCE [LARGE SCALE GENOMIC DNA]</scope>
    <source>
        <strain evidence="4">B48,IBRC-M 10115,DSM 25386,CECT 8001</strain>
    </source>
</reference>
<dbReference type="InterPro" id="IPR013762">
    <property type="entry name" value="Integrase-like_cat_sf"/>
</dbReference>
<dbReference type="Pfam" id="PF00589">
    <property type="entry name" value="Phage_integrase"/>
    <property type="match status" value="1"/>
</dbReference>
<dbReference type="AlphaFoldDB" id="A0A1H8IJR6"/>
<dbReference type="GO" id="GO:0003677">
    <property type="term" value="F:DNA binding"/>
    <property type="evidence" value="ECO:0007669"/>
    <property type="project" value="InterPro"/>
</dbReference>
<dbReference type="InterPro" id="IPR050090">
    <property type="entry name" value="Tyrosine_recombinase_XerCD"/>
</dbReference>
<dbReference type="Proteomes" id="UP000198553">
    <property type="component" value="Unassembled WGS sequence"/>
</dbReference>
<dbReference type="InterPro" id="IPR002104">
    <property type="entry name" value="Integrase_catalytic"/>
</dbReference>
<accession>A0A1H8IJR6</accession>
<protein>
    <submittedName>
        <fullName evidence="3">Phage integrase family protein</fullName>
    </submittedName>
</protein>